<comment type="caution">
    <text evidence="2">The sequence shown here is derived from an EMBL/GenBank/DDBJ whole genome shotgun (WGS) entry which is preliminary data.</text>
</comment>
<evidence type="ECO:0000313" key="3">
    <source>
        <dbReference type="Proteomes" id="UP000015729"/>
    </source>
</evidence>
<gene>
    <name evidence="2" type="ORF">A244_39203</name>
</gene>
<dbReference type="Gene3D" id="3.30.559.30">
    <property type="entry name" value="Nonribosomal peptide synthetase, condensation domain"/>
    <property type="match status" value="1"/>
</dbReference>
<feature type="non-terminal residue" evidence="2">
    <location>
        <position position="281"/>
    </location>
</feature>
<dbReference type="SUPFAM" id="SSF52777">
    <property type="entry name" value="CoA-dependent acyltransferases"/>
    <property type="match status" value="1"/>
</dbReference>
<proteinExistence type="predicted"/>
<name>S6SGT4_PSESF</name>
<dbReference type="InterPro" id="IPR042099">
    <property type="entry name" value="ANL_N_sf"/>
</dbReference>
<sequence length="281" mass="30917">MVGMLAHEHAQLALVQRCSALPTGAPLFNTLLNYRHSAASQVDDPASSAAWQGIEVIHAEERSNYPLTVCIDDFGDDFGLTVQAAPGIDPQRICAYLQQALVHLVQALKQPSENALIESSVLPEAEHEQLLTTFNDSHREYPREQPVHRLFERRAALHPQAIAAVHGRRSLTYGELNERANHLAHYLLGQGVRPDEHVAVLLPRSLELLISQLAIGKCAATYVPLDVNAPAERQHYMLDDCQAKCVLTQSAMSIATSVPRIDLDQLHLDDQPAHDPGLPQG</sequence>
<dbReference type="GO" id="GO:0043041">
    <property type="term" value="P:amino acid activation for nonribosomal peptide biosynthetic process"/>
    <property type="evidence" value="ECO:0007669"/>
    <property type="project" value="TreeGrafter"/>
</dbReference>
<dbReference type="EMBL" id="AOKG01002697">
    <property type="protein sequence ID" value="EPN30091.1"/>
    <property type="molecule type" value="Genomic_DNA"/>
</dbReference>
<feature type="domain" description="AMP-dependent synthetase/ligase" evidence="1">
    <location>
        <begin position="151"/>
        <end position="252"/>
    </location>
</feature>
<dbReference type="PANTHER" id="PTHR45527:SF1">
    <property type="entry name" value="FATTY ACID SYNTHASE"/>
    <property type="match status" value="1"/>
</dbReference>
<dbReference type="PANTHER" id="PTHR45527">
    <property type="entry name" value="NONRIBOSOMAL PEPTIDE SYNTHETASE"/>
    <property type="match status" value="1"/>
</dbReference>
<dbReference type="InterPro" id="IPR000873">
    <property type="entry name" value="AMP-dep_synth/lig_dom"/>
</dbReference>
<reference evidence="2 3" key="1">
    <citation type="journal article" date="2013" name="PLoS Pathog.">
        <title>Genomic analysis of the Kiwifruit pathogen Pseudomonas syringae pv. actinidiae provides insight into the origins of an emergent plant disease.</title>
        <authorList>
            <person name="McCann H.C."/>
            <person name="Rikkerink E.H."/>
            <person name="Bertels F."/>
            <person name="Fiers M."/>
            <person name="Lu A."/>
            <person name="Rees-George J."/>
            <person name="Andersen M.T."/>
            <person name="Gleave A.P."/>
            <person name="Haubold B."/>
            <person name="Wohlers M.W."/>
            <person name="Guttman D.S."/>
            <person name="Wang P.W."/>
            <person name="Straub C."/>
            <person name="Vanneste J.L."/>
            <person name="Rainey P.B."/>
            <person name="Templeton M.D."/>
        </authorList>
    </citation>
    <scope>NUCLEOTIDE SEQUENCE [LARGE SCALE GENOMIC DNA]</scope>
    <source>
        <strain evidence="2 3">ICMP 18807</strain>
    </source>
</reference>
<evidence type="ECO:0000259" key="1">
    <source>
        <dbReference type="Pfam" id="PF00501"/>
    </source>
</evidence>
<dbReference type="AlphaFoldDB" id="S6SGT4"/>
<evidence type="ECO:0000313" key="2">
    <source>
        <dbReference type="EMBL" id="EPN30091.1"/>
    </source>
</evidence>
<dbReference type="GO" id="GO:0031177">
    <property type="term" value="F:phosphopantetheine binding"/>
    <property type="evidence" value="ECO:0007669"/>
    <property type="project" value="TreeGrafter"/>
</dbReference>
<dbReference type="SUPFAM" id="SSF56801">
    <property type="entry name" value="Acetyl-CoA synthetase-like"/>
    <property type="match status" value="1"/>
</dbReference>
<dbReference type="Pfam" id="PF00501">
    <property type="entry name" value="AMP-binding"/>
    <property type="match status" value="1"/>
</dbReference>
<protein>
    <submittedName>
        <fullName evidence="2">Non-ribosomal peptide synthetase SyfB</fullName>
    </submittedName>
</protein>
<dbReference type="GO" id="GO:0044550">
    <property type="term" value="P:secondary metabolite biosynthetic process"/>
    <property type="evidence" value="ECO:0007669"/>
    <property type="project" value="TreeGrafter"/>
</dbReference>
<dbReference type="GO" id="GO:0005737">
    <property type="term" value="C:cytoplasm"/>
    <property type="evidence" value="ECO:0007669"/>
    <property type="project" value="TreeGrafter"/>
</dbReference>
<organism evidence="2 3">
    <name type="scientific">Pseudomonas syringae pv. actinidiae ICMP 18807</name>
    <dbReference type="NCBI Taxonomy" id="1194404"/>
    <lineage>
        <taxon>Bacteria</taxon>
        <taxon>Pseudomonadati</taxon>
        <taxon>Pseudomonadota</taxon>
        <taxon>Gammaproteobacteria</taxon>
        <taxon>Pseudomonadales</taxon>
        <taxon>Pseudomonadaceae</taxon>
        <taxon>Pseudomonas</taxon>
        <taxon>Pseudomonas syringae</taxon>
    </lineage>
</organism>
<accession>S6SGT4</accession>
<dbReference type="Gene3D" id="3.40.50.12780">
    <property type="entry name" value="N-terminal domain of ligase-like"/>
    <property type="match status" value="1"/>
</dbReference>
<dbReference type="Proteomes" id="UP000015729">
    <property type="component" value="Unassembled WGS sequence"/>
</dbReference>